<evidence type="ECO:0000256" key="5">
    <source>
        <dbReference type="SAM" id="MobiDB-lite"/>
    </source>
</evidence>
<dbReference type="OMA" id="AHEREKF"/>
<sequence length="818" mass="88355">MGDISLRHIPDLSDASGIADFSDASFQIPRAVGNTDDLLLADDTMDFFNGANDTLSTPAPPHRPTELPPLTLAELTPRSKPARTAPIRSSFRPRPGVATPFKAVVTKELTTALSEDLSPFRQRDPSFQIPSSQVHGEDLLMSNDAADFLGQEDPSLDVVPSRAPNPLTLSQLTPGPSMRMRLVPSVSPQSSASPTALVRIDHCERAPTEISEKNSTVMNASDLPAIPLYPTTSESTHDRQANQSPVARPTDKGKIKEPQKTTLAAKQKGLSGGDKAKRKRVTPAAAVSNPAKLKPLTASIARRVSNAGRKPVPGVRRRPLQAEPLFRSTAGTRGRRAENTAQSASFKVRTSVKAAQGGGLADTLLSFGQKLMASSASPEHCGEERTPLGNEGATVIETVDRERPLSTHQSDALLSGPTEQKVVPDSSYLTLSQLSPRKTGFDGDESSSIAASRLGIEEQAPAEDLHQRTARTQVSEVERPPSPMRSSIKRPGPPTDEQDAHRRKRSKTTTESSAPASSKECALRKPALQPSRARNAPAATSNAGALRGRRVVSASASSANLHVKTAVETRKPVASGARSVSHFAPGREDEDAKKVEAPGSGKILSNNRGGRALSASGGERSRDACSTTQEDGPEAEEHQLQKRRDGHPSIRGTSTADRPSANLPSAKPTRPVEFQFATSTRIDSRRADLAQSGSSGESNAASLRRSKALTVHPIPDFKALHAMQESLLAQRKAEIVPVVPQPIPFQTEVRAHEREKFEEARRAREAELERQREERRRQQELEEEREIKELRRRAVPKANEVPEWYAFAPKKSKTGTGK</sequence>
<dbReference type="Proteomes" id="UP000029665">
    <property type="component" value="Unassembled WGS sequence"/>
</dbReference>
<feature type="region of interest" description="Disordered" evidence="5">
    <location>
        <begin position="754"/>
        <end position="786"/>
    </location>
</feature>
<dbReference type="HOGENOM" id="CLU_374265_0_0_1"/>
<feature type="region of interest" description="Disordered" evidence="5">
    <location>
        <begin position="399"/>
        <end position="427"/>
    </location>
</feature>
<keyword evidence="4" id="KW-0206">Cytoskeleton</keyword>
<evidence type="ECO:0000259" key="6">
    <source>
        <dbReference type="Pfam" id="PF06886"/>
    </source>
</evidence>
<comment type="caution">
    <text evidence="7">The sequence shown here is derived from an EMBL/GenBank/DDBJ whole genome shotgun (WGS) entry which is preliminary data.</text>
</comment>
<dbReference type="STRING" id="5643.A0A060SGV7"/>
<evidence type="ECO:0000256" key="3">
    <source>
        <dbReference type="ARBA" id="ARBA00022490"/>
    </source>
</evidence>
<feature type="compositionally biased region" description="Basic and acidic residues" evidence="5">
    <location>
        <begin position="249"/>
        <end position="259"/>
    </location>
</feature>
<comment type="subcellular location">
    <subcellularLocation>
        <location evidence="1">Cytoplasm</location>
        <location evidence="1">Cytoskeleton</location>
    </subcellularLocation>
</comment>
<feature type="region of interest" description="Disordered" evidence="5">
    <location>
        <begin position="457"/>
        <end position="705"/>
    </location>
</feature>
<keyword evidence="8" id="KW-1185">Reference proteome</keyword>
<feature type="compositionally biased region" description="Basic and acidic residues" evidence="5">
    <location>
        <begin position="585"/>
        <end position="596"/>
    </location>
</feature>
<dbReference type="GO" id="GO:0005856">
    <property type="term" value="C:cytoskeleton"/>
    <property type="evidence" value="ECO:0007669"/>
    <property type="project" value="UniProtKB-SubCell"/>
</dbReference>
<evidence type="ECO:0000313" key="7">
    <source>
        <dbReference type="EMBL" id="CDO73411.1"/>
    </source>
</evidence>
<evidence type="ECO:0000256" key="1">
    <source>
        <dbReference type="ARBA" id="ARBA00004245"/>
    </source>
</evidence>
<dbReference type="InterPro" id="IPR027329">
    <property type="entry name" value="TPX2_C"/>
</dbReference>
<accession>A0A060SGV7</accession>
<feature type="compositionally biased region" description="Basic and acidic residues" evidence="5">
    <location>
        <begin position="635"/>
        <end position="648"/>
    </location>
</feature>
<proteinExistence type="inferred from homology"/>
<protein>
    <recommendedName>
        <fullName evidence="6">TPX2 C-terminal domain-containing protein</fullName>
    </recommendedName>
</protein>
<organism evidence="7 8">
    <name type="scientific">Pycnoporus cinnabarinus</name>
    <name type="common">Cinnabar-red polypore</name>
    <name type="synonym">Trametes cinnabarina</name>
    <dbReference type="NCBI Taxonomy" id="5643"/>
    <lineage>
        <taxon>Eukaryota</taxon>
        <taxon>Fungi</taxon>
        <taxon>Dikarya</taxon>
        <taxon>Basidiomycota</taxon>
        <taxon>Agaricomycotina</taxon>
        <taxon>Agaricomycetes</taxon>
        <taxon>Polyporales</taxon>
        <taxon>Polyporaceae</taxon>
        <taxon>Trametes</taxon>
    </lineage>
</organism>
<dbReference type="AlphaFoldDB" id="A0A060SGV7"/>
<dbReference type="EMBL" id="CCBP010000121">
    <property type="protein sequence ID" value="CDO73411.1"/>
    <property type="molecule type" value="Genomic_DNA"/>
</dbReference>
<gene>
    <name evidence="7" type="ORF">BN946_scf185013.g45</name>
</gene>
<feature type="domain" description="TPX2 C-terminal" evidence="6">
    <location>
        <begin position="745"/>
        <end position="813"/>
    </location>
</feature>
<feature type="compositionally biased region" description="Polar residues" evidence="5">
    <location>
        <begin position="691"/>
        <end position="701"/>
    </location>
</feature>
<dbReference type="OrthoDB" id="3242303at2759"/>
<comment type="similarity">
    <text evidence="2">Belongs to the TPX2 family.</text>
</comment>
<dbReference type="Pfam" id="PF06886">
    <property type="entry name" value="TPX2"/>
    <property type="match status" value="1"/>
</dbReference>
<evidence type="ECO:0000256" key="4">
    <source>
        <dbReference type="ARBA" id="ARBA00023212"/>
    </source>
</evidence>
<keyword evidence="3" id="KW-0963">Cytoplasm</keyword>
<reference evidence="7" key="1">
    <citation type="submission" date="2014-01" db="EMBL/GenBank/DDBJ databases">
        <title>The genome of the white-rot fungus Pycnoporus cinnabarinus: a basidiomycete model with a versatile arsenal for lignocellulosic biomass breakdown.</title>
        <authorList>
            <person name="Levasseur A."/>
            <person name="Lomascolo A."/>
            <person name="Ruiz-Duenas F.J."/>
            <person name="Uzan E."/>
            <person name="Piumi F."/>
            <person name="Kues U."/>
            <person name="Ram A.F.J."/>
            <person name="Murat C."/>
            <person name="Haon M."/>
            <person name="Benoit I."/>
            <person name="Arfi Y."/>
            <person name="Chevret D."/>
            <person name="Drula E."/>
            <person name="Kwon M.J."/>
            <person name="Gouret P."/>
            <person name="Lesage-Meessen L."/>
            <person name="Lombard V."/>
            <person name="Mariette J."/>
            <person name="Noirot C."/>
            <person name="Park J."/>
            <person name="Patyshakuliyeva A."/>
            <person name="Wieneger R.A.B."/>
            <person name="Wosten H.A.B."/>
            <person name="Martin F."/>
            <person name="Coutinho P.M."/>
            <person name="de Vries R."/>
            <person name="Martinez A.T."/>
            <person name="Klopp C."/>
            <person name="Pontarotti P."/>
            <person name="Henrissat B."/>
            <person name="Record E."/>
        </authorList>
    </citation>
    <scope>NUCLEOTIDE SEQUENCE [LARGE SCALE GENOMIC DNA]</scope>
    <source>
        <strain evidence="7">BRFM137</strain>
    </source>
</reference>
<name>A0A060SGV7_PYCCI</name>
<evidence type="ECO:0000313" key="8">
    <source>
        <dbReference type="Proteomes" id="UP000029665"/>
    </source>
</evidence>
<evidence type="ECO:0000256" key="2">
    <source>
        <dbReference type="ARBA" id="ARBA00005885"/>
    </source>
</evidence>
<feature type="region of interest" description="Disordered" evidence="5">
    <location>
        <begin position="221"/>
        <end position="288"/>
    </location>
</feature>